<dbReference type="RefSeq" id="WP_377573138.1">
    <property type="nucleotide sequence ID" value="NZ_JBHTKA010000001.1"/>
</dbReference>
<accession>A0ABW3JW10</accession>
<proteinExistence type="predicted"/>
<dbReference type="Proteomes" id="UP001597112">
    <property type="component" value="Unassembled WGS sequence"/>
</dbReference>
<keyword evidence="2" id="KW-1185">Reference proteome</keyword>
<name>A0ABW3JW10_9BACT</name>
<reference evidence="2" key="1">
    <citation type="journal article" date="2019" name="Int. J. Syst. Evol. Microbiol.">
        <title>The Global Catalogue of Microorganisms (GCM) 10K type strain sequencing project: providing services to taxonomists for standard genome sequencing and annotation.</title>
        <authorList>
            <consortium name="The Broad Institute Genomics Platform"/>
            <consortium name="The Broad Institute Genome Sequencing Center for Infectious Disease"/>
            <person name="Wu L."/>
            <person name="Ma J."/>
        </authorList>
    </citation>
    <scope>NUCLEOTIDE SEQUENCE [LARGE SCALE GENOMIC DNA]</scope>
    <source>
        <strain evidence="2">CCUG 58938</strain>
    </source>
</reference>
<organism evidence="1 2">
    <name type="scientific">Ohtaekwangia kribbensis</name>
    <dbReference type="NCBI Taxonomy" id="688913"/>
    <lineage>
        <taxon>Bacteria</taxon>
        <taxon>Pseudomonadati</taxon>
        <taxon>Bacteroidota</taxon>
        <taxon>Cytophagia</taxon>
        <taxon>Cytophagales</taxon>
        <taxon>Fulvivirgaceae</taxon>
        <taxon>Ohtaekwangia</taxon>
    </lineage>
</organism>
<comment type="caution">
    <text evidence="1">The sequence shown here is derived from an EMBL/GenBank/DDBJ whole genome shotgun (WGS) entry which is preliminary data.</text>
</comment>
<gene>
    <name evidence="1" type="ORF">ACFQ21_00230</name>
</gene>
<dbReference type="EMBL" id="JBHTKA010000001">
    <property type="protein sequence ID" value="MFD0997704.1"/>
    <property type="molecule type" value="Genomic_DNA"/>
</dbReference>
<protein>
    <submittedName>
        <fullName evidence="1">Uncharacterized protein</fullName>
    </submittedName>
</protein>
<evidence type="ECO:0000313" key="2">
    <source>
        <dbReference type="Proteomes" id="UP001597112"/>
    </source>
</evidence>
<evidence type="ECO:0000313" key="1">
    <source>
        <dbReference type="EMBL" id="MFD0997704.1"/>
    </source>
</evidence>
<sequence>MGRISYEQKVELLNRYKFRPMAVNDPDILVAILADVVKANSNGTRKARVEGPEQQQDNSIYNPAMGLYRDFMKTQNSYLDMKDPRKAKKTSDAMRKIIEFMQRWQRDAGKPHDAEAVLNGIRFMFTHWDRLNDYHKKRIQLPDIYNNIAEILPMIANGKDAKTAAKDSLNNLKSSIKNKQYSTSATEA</sequence>